<evidence type="ECO:0000256" key="1">
    <source>
        <dbReference type="ARBA" id="ARBA00001614"/>
    </source>
</evidence>
<evidence type="ECO:0000256" key="7">
    <source>
        <dbReference type="ARBA" id="ARBA00023277"/>
    </source>
</evidence>
<evidence type="ECO:0000256" key="3">
    <source>
        <dbReference type="ARBA" id="ARBA00006206"/>
    </source>
</evidence>
<comment type="caution">
    <text evidence="9">The sequence shown here is derived from an EMBL/GenBank/DDBJ whole genome shotgun (WGS) entry which is preliminary data.</text>
</comment>
<dbReference type="Pfam" id="PF01263">
    <property type="entry name" value="Aldose_epim"/>
    <property type="match status" value="1"/>
</dbReference>
<evidence type="ECO:0000256" key="8">
    <source>
        <dbReference type="PIRNR" id="PIRNR005096"/>
    </source>
</evidence>
<dbReference type="RefSeq" id="WP_212928790.1">
    <property type="nucleotide sequence ID" value="NZ_JBHSFT010000020.1"/>
</dbReference>
<proteinExistence type="inferred from homology"/>
<comment type="pathway">
    <text evidence="2 8">Carbohydrate metabolism; hexose metabolism.</text>
</comment>
<dbReference type="InterPro" id="IPR015443">
    <property type="entry name" value="Aldose_1-epimerase"/>
</dbReference>
<evidence type="ECO:0000313" key="10">
    <source>
        <dbReference type="Proteomes" id="UP001595988"/>
    </source>
</evidence>
<dbReference type="EC" id="5.1.3.3" evidence="4 8"/>
<dbReference type="InterPro" id="IPR008183">
    <property type="entry name" value="Aldose_1/G6P_1-epimerase"/>
</dbReference>
<gene>
    <name evidence="9" type="ORF">ACFO3P_13325</name>
</gene>
<dbReference type="PROSITE" id="PS00545">
    <property type="entry name" value="ALDOSE_1_EPIMERASE"/>
    <property type="match status" value="1"/>
</dbReference>
<dbReference type="PIRSF" id="PIRSF005096">
    <property type="entry name" value="GALM"/>
    <property type="match status" value="1"/>
</dbReference>
<organism evidence="9 10">
    <name type="scientific">Oceanobacillus aidingensis</name>
    <dbReference type="NCBI Taxonomy" id="645964"/>
    <lineage>
        <taxon>Bacteria</taxon>
        <taxon>Bacillati</taxon>
        <taxon>Bacillota</taxon>
        <taxon>Bacilli</taxon>
        <taxon>Bacillales</taxon>
        <taxon>Bacillaceae</taxon>
        <taxon>Oceanobacillus</taxon>
    </lineage>
</organism>
<comment type="catalytic activity">
    <reaction evidence="1 8">
        <text>alpha-D-glucose = beta-D-glucose</text>
        <dbReference type="Rhea" id="RHEA:10264"/>
        <dbReference type="ChEBI" id="CHEBI:15903"/>
        <dbReference type="ChEBI" id="CHEBI:17925"/>
        <dbReference type="EC" id="5.1.3.3"/>
    </reaction>
</comment>
<protein>
    <recommendedName>
        <fullName evidence="5 8">Aldose 1-epimerase</fullName>
        <ecNumber evidence="4 8">5.1.3.3</ecNumber>
    </recommendedName>
</protein>
<reference evidence="10" key="1">
    <citation type="journal article" date="2019" name="Int. J. Syst. Evol. Microbiol.">
        <title>The Global Catalogue of Microorganisms (GCM) 10K type strain sequencing project: providing services to taxonomists for standard genome sequencing and annotation.</title>
        <authorList>
            <consortium name="The Broad Institute Genomics Platform"/>
            <consortium name="The Broad Institute Genome Sequencing Center for Infectious Disease"/>
            <person name="Wu L."/>
            <person name="Ma J."/>
        </authorList>
    </citation>
    <scope>NUCLEOTIDE SEQUENCE [LARGE SCALE GENOMIC DNA]</scope>
    <source>
        <strain evidence="10">CCUG 37257</strain>
    </source>
</reference>
<dbReference type="GO" id="GO:0016853">
    <property type="term" value="F:isomerase activity"/>
    <property type="evidence" value="ECO:0007669"/>
    <property type="project" value="UniProtKB-KW"/>
</dbReference>
<dbReference type="Proteomes" id="UP001595988">
    <property type="component" value="Unassembled WGS sequence"/>
</dbReference>
<evidence type="ECO:0000313" key="9">
    <source>
        <dbReference type="EMBL" id="MFC4663159.1"/>
    </source>
</evidence>
<dbReference type="SUPFAM" id="SSF74650">
    <property type="entry name" value="Galactose mutarotase-like"/>
    <property type="match status" value="1"/>
</dbReference>
<comment type="similarity">
    <text evidence="3 8">Belongs to the aldose epimerase family.</text>
</comment>
<accession>A0ABV9JZB9</accession>
<dbReference type="InterPro" id="IPR047215">
    <property type="entry name" value="Galactose_mutarotase-like"/>
</dbReference>
<keyword evidence="10" id="KW-1185">Reference proteome</keyword>
<sequence length="343" mass="38334">MNIQVKEVVNGWKEYTLTNDTIEISILDYGGIITKLYAPDRNGNEENIVWTFKDYHDYENNPLYLGALIGRVSGRIPDGRFKINQQSWQLEKNEGNHHLHGGTNGFHQILWDTQVNKTESAIELQLTTNDVTFAGGHPGNLDVSITYSLTSKNELSIHYQAVPDATTALSLTNHSYFNLTGNVQNSIYQHHVTMPDSTIIELDKNLLPTGKLLDTSNTAFDFRYGARLGEGVHSLSESEQLALADGYDHYFLFKNAKNRIEIYEPTCGRTLSIETNQPGMTMYTANQGSQGYLLENGTAPAHYGVCFETSNTPLALYQDRLPSIVVKAGDVYNKSTTFTFGTN</sequence>
<evidence type="ECO:0000256" key="4">
    <source>
        <dbReference type="ARBA" id="ARBA00013185"/>
    </source>
</evidence>
<evidence type="ECO:0000256" key="6">
    <source>
        <dbReference type="ARBA" id="ARBA00023235"/>
    </source>
</evidence>
<keyword evidence="7 8" id="KW-0119">Carbohydrate metabolism</keyword>
<dbReference type="PANTHER" id="PTHR10091">
    <property type="entry name" value="ALDOSE-1-EPIMERASE"/>
    <property type="match status" value="1"/>
</dbReference>
<dbReference type="CDD" id="cd09019">
    <property type="entry name" value="galactose_mutarotase_like"/>
    <property type="match status" value="1"/>
</dbReference>
<evidence type="ECO:0000256" key="2">
    <source>
        <dbReference type="ARBA" id="ARBA00005028"/>
    </source>
</evidence>
<evidence type="ECO:0000256" key="5">
    <source>
        <dbReference type="ARBA" id="ARBA00014165"/>
    </source>
</evidence>
<dbReference type="InterPro" id="IPR018052">
    <property type="entry name" value="Ald1_epimerase_CS"/>
</dbReference>
<name>A0ABV9JZB9_9BACI</name>
<dbReference type="Gene3D" id="2.70.98.10">
    <property type="match status" value="1"/>
</dbReference>
<dbReference type="InterPro" id="IPR014718">
    <property type="entry name" value="GH-type_carb-bd"/>
</dbReference>
<dbReference type="InterPro" id="IPR011013">
    <property type="entry name" value="Gal_mutarotase_sf_dom"/>
</dbReference>
<keyword evidence="6 8" id="KW-0413">Isomerase</keyword>
<dbReference type="EMBL" id="JBHSFT010000020">
    <property type="protein sequence ID" value="MFC4663159.1"/>
    <property type="molecule type" value="Genomic_DNA"/>
</dbReference>
<dbReference type="PANTHER" id="PTHR10091:SF0">
    <property type="entry name" value="GALACTOSE MUTAROTASE"/>
    <property type="match status" value="1"/>
</dbReference>